<proteinExistence type="predicted"/>
<feature type="domain" description="PiggyBac transposable element-derived protein" evidence="1">
    <location>
        <begin position="2"/>
        <end position="208"/>
    </location>
</feature>
<evidence type="ECO:0000313" key="3">
    <source>
        <dbReference type="Proteomes" id="UP000198211"/>
    </source>
</evidence>
<organism evidence="2 3">
    <name type="scientific">Phytophthora megakarya</name>
    <dbReference type="NCBI Taxonomy" id="4795"/>
    <lineage>
        <taxon>Eukaryota</taxon>
        <taxon>Sar</taxon>
        <taxon>Stramenopiles</taxon>
        <taxon>Oomycota</taxon>
        <taxon>Peronosporomycetes</taxon>
        <taxon>Peronosporales</taxon>
        <taxon>Peronosporaceae</taxon>
        <taxon>Phytophthora</taxon>
    </lineage>
</organism>
<reference evidence="3" key="1">
    <citation type="submission" date="2017-03" db="EMBL/GenBank/DDBJ databases">
        <title>Phytopthora megakarya and P. palmivora, two closely related causual agents of cacao black pod achieved similar genome size and gene model numbers by different mechanisms.</title>
        <authorList>
            <person name="Ali S."/>
            <person name="Shao J."/>
            <person name="Larry D.J."/>
            <person name="Kronmiller B."/>
            <person name="Shen D."/>
            <person name="Strem M.D."/>
            <person name="Melnick R.L."/>
            <person name="Guiltinan M.J."/>
            <person name="Tyler B.M."/>
            <person name="Meinhardt L.W."/>
            <person name="Bailey B.A."/>
        </authorList>
    </citation>
    <scope>NUCLEOTIDE SEQUENCE [LARGE SCALE GENOMIC DNA]</scope>
    <source>
        <strain evidence="3">zdho120</strain>
    </source>
</reference>
<dbReference type="OrthoDB" id="117306at2759"/>
<comment type="caution">
    <text evidence="2">The sequence shown here is derived from an EMBL/GenBank/DDBJ whole genome shotgun (WGS) entry which is preliminary data.</text>
</comment>
<evidence type="ECO:0000313" key="2">
    <source>
        <dbReference type="EMBL" id="OWZ14016.1"/>
    </source>
</evidence>
<keyword evidence="3" id="KW-1185">Reference proteome</keyword>
<dbReference type="PANTHER" id="PTHR46599:SF3">
    <property type="entry name" value="PIGGYBAC TRANSPOSABLE ELEMENT-DERIVED PROTEIN 4"/>
    <property type="match status" value="1"/>
</dbReference>
<dbReference type="EMBL" id="NBNE01001438">
    <property type="protein sequence ID" value="OWZ14016.1"/>
    <property type="molecule type" value="Genomic_DNA"/>
</dbReference>
<dbReference type="AlphaFoldDB" id="A0A225W8F8"/>
<dbReference type="Pfam" id="PF13843">
    <property type="entry name" value="DDE_Tnp_1_7"/>
    <property type="match status" value="1"/>
</dbReference>
<name>A0A225W8F8_9STRA</name>
<protein>
    <recommendedName>
        <fullName evidence="1">PiggyBac transposable element-derived protein domain-containing protein</fullName>
    </recommendedName>
</protein>
<sequence length="230" mass="26195">MGHLHFSNNKSPQAPLDRAWKIRPVVDVLQRTFARYSTFAFAPQSYKTMNKDKPRRWGTKSRALNPRFALDEWDLMTSFGLSIEVYCGAKTHLQTPVLKDNHCGEVAVPRNMNELLPPSASSPWRLVITDRIYTSVKLALELYHLRTYLTGTIQTNRSGFAQGVTPIKEFRTVNKRKVMVIAAMWMDRNPFLLLSSGGSRVAVQLVASMVKSSKCQPRGWFMIITKTWGC</sequence>
<dbReference type="Proteomes" id="UP000198211">
    <property type="component" value="Unassembled WGS sequence"/>
</dbReference>
<gene>
    <name evidence="2" type="ORF">PHMEG_00012569</name>
</gene>
<dbReference type="InterPro" id="IPR029526">
    <property type="entry name" value="PGBD"/>
</dbReference>
<accession>A0A225W8F8</accession>
<evidence type="ECO:0000259" key="1">
    <source>
        <dbReference type="Pfam" id="PF13843"/>
    </source>
</evidence>
<dbReference type="PANTHER" id="PTHR46599">
    <property type="entry name" value="PIGGYBAC TRANSPOSABLE ELEMENT-DERIVED PROTEIN 4"/>
    <property type="match status" value="1"/>
</dbReference>